<dbReference type="PANTHER" id="PTHR24211">
    <property type="entry name" value="LIM DOMAIN-CONTAINING PROTEIN"/>
    <property type="match status" value="1"/>
</dbReference>
<dbReference type="STRING" id="37001.A0A1A9W158"/>
<reference evidence="8" key="1">
    <citation type="submission" date="2014-03" db="EMBL/GenBank/DDBJ databases">
        <authorList>
            <person name="Aksoy S."/>
            <person name="Warren W."/>
            <person name="Wilson R.K."/>
        </authorList>
    </citation>
    <scope>NUCLEOTIDE SEQUENCE [LARGE SCALE GENOMIC DNA]</scope>
    <source>
        <strain evidence="8">IAEA</strain>
    </source>
</reference>
<dbReference type="InterPro" id="IPR001781">
    <property type="entry name" value="Znf_LIM"/>
</dbReference>
<name>A0A1A9W158_9MUSC</name>
<keyword evidence="2 5" id="KW-0479">Metal-binding</keyword>
<dbReference type="SUPFAM" id="SSF57716">
    <property type="entry name" value="Glucocorticoid receptor-like (DNA-binding domain)"/>
    <property type="match status" value="1"/>
</dbReference>
<sequence length="134" mass="15019">MNFGKGDNDSSFHVESNNVLFFPIKATLILKMSFNCILHTTILKPFTELFCIKVTAIKCNEQLSPGDIVVFAQRVGAQSCWHPACFVCCVCKELLMDLIYFHRNGNLYCGRHHAETQKPRCSACDEVNSNKVGG</sequence>
<dbReference type="SMART" id="SM00132">
    <property type="entry name" value="LIM"/>
    <property type="match status" value="1"/>
</dbReference>
<evidence type="ECO:0000259" key="6">
    <source>
        <dbReference type="PROSITE" id="PS50023"/>
    </source>
</evidence>
<comment type="similarity">
    <text evidence="1">Belongs to the prickle / espinas / testin family.</text>
</comment>
<dbReference type="EnsemblMetazoa" id="GBRI002532-RA">
    <property type="protein sequence ID" value="GBRI002532-PA"/>
    <property type="gene ID" value="GBRI002532"/>
</dbReference>
<organism evidence="7 8">
    <name type="scientific">Glossina brevipalpis</name>
    <dbReference type="NCBI Taxonomy" id="37001"/>
    <lineage>
        <taxon>Eukaryota</taxon>
        <taxon>Metazoa</taxon>
        <taxon>Ecdysozoa</taxon>
        <taxon>Arthropoda</taxon>
        <taxon>Hexapoda</taxon>
        <taxon>Insecta</taxon>
        <taxon>Pterygota</taxon>
        <taxon>Neoptera</taxon>
        <taxon>Endopterygota</taxon>
        <taxon>Diptera</taxon>
        <taxon>Brachycera</taxon>
        <taxon>Muscomorpha</taxon>
        <taxon>Hippoboscoidea</taxon>
        <taxon>Glossinidae</taxon>
        <taxon>Glossina</taxon>
    </lineage>
</organism>
<reference evidence="7" key="2">
    <citation type="submission" date="2020-05" db="UniProtKB">
        <authorList>
            <consortium name="EnsemblMetazoa"/>
        </authorList>
    </citation>
    <scope>IDENTIFICATION</scope>
    <source>
        <strain evidence="7">IAEA</strain>
    </source>
</reference>
<evidence type="ECO:0000256" key="3">
    <source>
        <dbReference type="ARBA" id="ARBA00022833"/>
    </source>
</evidence>
<dbReference type="Proteomes" id="UP000091820">
    <property type="component" value="Unassembled WGS sequence"/>
</dbReference>
<keyword evidence="3 5" id="KW-0862">Zinc</keyword>
<dbReference type="Gene3D" id="2.10.110.10">
    <property type="entry name" value="Cysteine Rich Protein"/>
    <property type="match status" value="1"/>
</dbReference>
<dbReference type="VEuPathDB" id="VectorBase:GBRI002532"/>
<protein>
    <recommendedName>
        <fullName evidence="6">LIM zinc-binding domain-containing protein</fullName>
    </recommendedName>
</protein>
<proteinExistence type="inferred from homology"/>
<dbReference type="AlphaFoldDB" id="A0A1A9W158"/>
<keyword evidence="4 5" id="KW-0440">LIM domain</keyword>
<evidence type="ECO:0000313" key="8">
    <source>
        <dbReference type="Proteomes" id="UP000091820"/>
    </source>
</evidence>
<dbReference type="FunFam" id="2.10.110.10:FF:000035">
    <property type="entry name" value="prickle-like protein 2 isoform X1"/>
    <property type="match status" value="1"/>
</dbReference>
<dbReference type="PROSITE" id="PS50023">
    <property type="entry name" value="LIM_DOMAIN_2"/>
    <property type="match status" value="1"/>
</dbReference>
<evidence type="ECO:0000256" key="2">
    <source>
        <dbReference type="ARBA" id="ARBA00022723"/>
    </source>
</evidence>
<accession>A0A1A9W158</accession>
<dbReference type="InterPro" id="IPR047120">
    <property type="entry name" value="Pk/Esn/Tes"/>
</dbReference>
<feature type="domain" description="LIM zinc-binding" evidence="6">
    <location>
        <begin position="54"/>
        <end position="119"/>
    </location>
</feature>
<keyword evidence="8" id="KW-1185">Reference proteome</keyword>
<dbReference type="GO" id="GO:0046872">
    <property type="term" value="F:metal ion binding"/>
    <property type="evidence" value="ECO:0007669"/>
    <property type="project" value="UniProtKB-KW"/>
</dbReference>
<dbReference type="PANTHER" id="PTHR24211:SF20">
    <property type="entry name" value="PROTEIN ESPINAS-RELATED"/>
    <property type="match status" value="1"/>
</dbReference>
<evidence type="ECO:0000313" key="7">
    <source>
        <dbReference type="EnsemblMetazoa" id="GBRI002532-PA"/>
    </source>
</evidence>
<evidence type="ECO:0000256" key="1">
    <source>
        <dbReference type="ARBA" id="ARBA00008268"/>
    </source>
</evidence>
<evidence type="ECO:0000256" key="4">
    <source>
        <dbReference type="ARBA" id="ARBA00023038"/>
    </source>
</evidence>
<evidence type="ECO:0000256" key="5">
    <source>
        <dbReference type="PROSITE-ProRule" id="PRU00125"/>
    </source>
</evidence>
<dbReference type="Pfam" id="PF00412">
    <property type="entry name" value="LIM"/>
    <property type="match status" value="1"/>
</dbReference>